<accession>A0A4U1L645</accession>
<dbReference type="GO" id="GO:0008235">
    <property type="term" value="F:metalloexopeptidase activity"/>
    <property type="evidence" value="ECO:0007669"/>
    <property type="project" value="InterPro"/>
</dbReference>
<reference evidence="3 4" key="1">
    <citation type="submission" date="2019-04" db="EMBL/GenBank/DDBJ databases">
        <authorList>
            <person name="Yang Y."/>
            <person name="Wei D."/>
        </authorList>
    </citation>
    <scope>NUCLEOTIDE SEQUENCE [LARGE SCALE GENOMIC DNA]</scope>
    <source>
        <strain evidence="3 4">L-1-4w-11</strain>
    </source>
</reference>
<keyword evidence="3" id="KW-0378">Hydrolase</keyword>
<dbReference type="PANTHER" id="PTHR12147">
    <property type="entry name" value="METALLOPEPTIDASE M28 FAMILY MEMBER"/>
    <property type="match status" value="1"/>
</dbReference>
<gene>
    <name evidence="3" type="ORF">FBR43_13830</name>
</gene>
<dbReference type="Pfam" id="PF04389">
    <property type="entry name" value="Peptidase_M28"/>
    <property type="match status" value="1"/>
</dbReference>
<dbReference type="OrthoDB" id="9778250at2"/>
<keyword evidence="4" id="KW-1185">Reference proteome</keyword>
<organism evidence="3 4">
    <name type="scientific">Sphingomonas baiyangensis</name>
    <dbReference type="NCBI Taxonomy" id="2572576"/>
    <lineage>
        <taxon>Bacteria</taxon>
        <taxon>Pseudomonadati</taxon>
        <taxon>Pseudomonadota</taxon>
        <taxon>Alphaproteobacteria</taxon>
        <taxon>Sphingomonadales</taxon>
        <taxon>Sphingomonadaceae</taxon>
        <taxon>Sphingomonas</taxon>
    </lineage>
</organism>
<dbReference type="Proteomes" id="UP000309138">
    <property type="component" value="Unassembled WGS sequence"/>
</dbReference>
<dbReference type="InterPro" id="IPR045175">
    <property type="entry name" value="M28_fam"/>
</dbReference>
<dbReference type="InterPro" id="IPR007484">
    <property type="entry name" value="Peptidase_M28"/>
</dbReference>
<protein>
    <submittedName>
        <fullName evidence="3">M20/M25/M40 family metallo-hydrolase</fullName>
    </submittedName>
</protein>
<dbReference type="EMBL" id="SWKR01000002">
    <property type="protein sequence ID" value="TKD51715.1"/>
    <property type="molecule type" value="Genomic_DNA"/>
</dbReference>
<dbReference type="SUPFAM" id="SSF53187">
    <property type="entry name" value="Zn-dependent exopeptidases"/>
    <property type="match status" value="1"/>
</dbReference>
<comment type="caution">
    <text evidence="3">The sequence shown here is derived from an EMBL/GenBank/DDBJ whole genome shotgun (WGS) entry which is preliminary data.</text>
</comment>
<name>A0A4U1L645_9SPHN</name>
<evidence type="ECO:0000259" key="2">
    <source>
        <dbReference type="Pfam" id="PF04389"/>
    </source>
</evidence>
<dbReference type="RefSeq" id="WP_136943652.1">
    <property type="nucleotide sequence ID" value="NZ_SWKR01000002.1"/>
</dbReference>
<dbReference type="PANTHER" id="PTHR12147:SF26">
    <property type="entry name" value="PEPTIDASE M28 DOMAIN-CONTAINING PROTEIN"/>
    <property type="match status" value="1"/>
</dbReference>
<evidence type="ECO:0000313" key="3">
    <source>
        <dbReference type="EMBL" id="TKD51715.1"/>
    </source>
</evidence>
<keyword evidence="1" id="KW-0732">Signal</keyword>
<dbReference type="GO" id="GO:0006508">
    <property type="term" value="P:proteolysis"/>
    <property type="evidence" value="ECO:0007669"/>
    <property type="project" value="InterPro"/>
</dbReference>
<evidence type="ECO:0000256" key="1">
    <source>
        <dbReference type="SAM" id="SignalP"/>
    </source>
</evidence>
<feature type="domain" description="Peptidase M28" evidence="2">
    <location>
        <begin position="277"/>
        <end position="491"/>
    </location>
</feature>
<feature type="signal peptide" evidence="1">
    <location>
        <begin position="1"/>
        <end position="19"/>
    </location>
</feature>
<dbReference type="AlphaFoldDB" id="A0A4U1L645"/>
<dbReference type="Gene3D" id="3.40.630.10">
    <property type="entry name" value="Zn peptidases"/>
    <property type="match status" value="2"/>
</dbReference>
<sequence>MRRLLFSALLLATAPIAYAQQAPVTITPQAVRGHVEFLADDLLQGREAGTPGYDIAARYVATRFAMLGLEPANGDSWYQQVPLEATQAPDRNVSYVTIGGRRFAAGEDVVMLGGDGTPAAIKGDVVFVGHGLESAEHGLDDYAGLDVRGKVVAMLAGAPKSVPGEAAAQLSEGKTALARAKGATAILTIYGRELFKQYSWDTIAHSTGAQTALAGNAAPADEPVRAILSPKAIDALFARAPRSYAQVDTGAAVRGFALAQPVAIAHANTSRRFESPNVIGVIPGSDPALKNEVVLLMAHLDHVGVGRAVKGDAIYNGAMDNAAGTAAMLEVARAFAEGGARPKRTVMFAAVTAEEKGLLGSEWLAKHPIGAGKVVAVVNLDMPLLTYDFTDVVAFGAEHSTMGPLVAAAAAKDGVTLSPDPMPEENLFMRSDHYSFVQQGVPSVFLVTGHANGGGKAFRDFLATHYHKPSDDLSLPFNWNAAAKFARVNHAIAASLADAAQAPRWYADSVYGRKFAPDAPKATRAD</sequence>
<feature type="chain" id="PRO_5020692992" evidence="1">
    <location>
        <begin position="20"/>
        <end position="526"/>
    </location>
</feature>
<evidence type="ECO:0000313" key="4">
    <source>
        <dbReference type="Proteomes" id="UP000309138"/>
    </source>
</evidence>
<proteinExistence type="predicted"/>